<dbReference type="InterPro" id="IPR000997">
    <property type="entry name" value="Cholinesterase"/>
</dbReference>
<organism evidence="7 8">
    <name type="scientific">Yinghuangia soli</name>
    <dbReference type="NCBI Taxonomy" id="2908204"/>
    <lineage>
        <taxon>Bacteria</taxon>
        <taxon>Bacillati</taxon>
        <taxon>Actinomycetota</taxon>
        <taxon>Actinomycetes</taxon>
        <taxon>Kitasatosporales</taxon>
        <taxon>Streptomycetaceae</taxon>
        <taxon>Yinghuangia</taxon>
    </lineage>
</organism>
<dbReference type="PRINTS" id="PR00878">
    <property type="entry name" value="CHOLNESTRASE"/>
</dbReference>
<evidence type="ECO:0000256" key="1">
    <source>
        <dbReference type="ARBA" id="ARBA00005964"/>
    </source>
</evidence>
<dbReference type="RefSeq" id="WP_235051456.1">
    <property type="nucleotide sequence ID" value="NZ_JAKFHA010000003.1"/>
</dbReference>
<name>A0AA41PWT8_9ACTN</name>
<comment type="similarity">
    <text evidence="1 4">Belongs to the type-B carboxylesterase/lipase family.</text>
</comment>
<evidence type="ECO:0000256" key="3">
    <source>
        <dbReference type="PIRSR" id="PIRSR600997-1"/>
    </source>
</evidence>
<comment type="caution">
    <text evidence="7">The sequence shown here is derived from an EMBL/GenBank/DDBJ whole genome shotgun (WGS) entry which is preliminary data.</text>
</comment>
<evidence type="ECO:0000256" key="2">
    <source>
        <dbReference type="ARBA" id="ARBA00022801"/>
    </source>
</evidence>
<dbReference type="PROSITE" id="PS00941">
    <property type="entry name" value="CARBOXYLESTERASE_B_2"/>
    <property type="match status" value="1"/>
</dbReference>
<feature type="domain" description="Carboxylesterase type B" evidence="6">
    <location>
        <begin position="20"/>
        <end position="499"/>
    </location>
</feature>
<dbReference type="InterPro" id="IPR050309">
    <property type="entry name" value="Type-B_Carboxylest/Lipase"/>
</dbReference>
<dbReference type="InterPro" id="IPR019819">
    <property type="entry name" value="Carboxylesterase_B_CS"/>
</dbReference>
<dbReference type="EC" id="3.1.1.-" evidence="4"/>
<dbReference type="InterPro" id="IPR029058">
    <property type="entry name" value="AB_hydrolase_fold"/>
</dbReference>
<evidence type="ECO:0000313" key="8">
    <source>
        <dbReference type="Proteomes" id="UP001165378"/>
    </source>
</evidence>
<gene>
    <name evidence="7" type="ORF">LZ495_08850</name>
</gene>
<dbReference type="Pfam" id="PF00135">
    <property type="entry name" value="COesterase"/>
    <property type="match status" value="1"/>
</dbReference>
<dbReference type="SUPFAM" id="SSF53474">
    <property type="entry name" value="alpha/beta-Hydrolases"/>
    <property type="match status" value="1"/>
</dbReference>
<evidence type="ECO:0000259" key="6">
    <source>
        <dbReference type="Pfam" id="PF00135"/>
    </source>
</evidence>
<evidence type="ECO:0000313" key="7">
    <source>
        <dbReference type="EMBL" id="MCF2527320.1"/>
    </source>
</evidence>
<feature type="region of interest" description="Disordered" evidence="5">
    <location>
        <begin position="1"/>
        <end position="21"/>
    </location>
</feature>
<evidence type="ECO:0000256" key="4">
    <source>
        <dbReference type="RuleBase" id="RU361235"/>
    </source>
</evidence>
<dbReference type="PANTHER" id="PTHR11559">
    <property type="entry name" value="CARBOXYLESTERASE"/>
    <property type="match status" value="1"/>
</dbReference>
<reference evidence="7" key="1">
    <citation type="submission" date="2022-01" db="EMBL/GenBank/DDBJ databases">
        <title>Genome-Based Taxonomic Classification of the Phylum Actinobacteria.</title>
        <authorList>
            <person name="Gao Y."/>
        </authorList>
    </citation>
    <scope>NUCLEOTIDE SEQUENCE</scope>
    <source>
        <strain evidence="7">KLBMP 8922</strain>
    </source>
</reference>
<dbReference type="Gene3D" id="3.40.50.1820">
    <property type="entry name" value="alpha/beta hydrolase"/>
    <property type="match status" value="1"/>
</dbReference>
<keyword evidence="8" id="KW-1185">Reference proteome</keyword>
<feature type="active site" description="Charge relay system" evidence="3">
    <location>
        <position position="330"/>
    </location>
</feature>
<feature type="active site" description="Acyl-ester intermediate" evidence="3">
    <location>
        <position position="206"/>
    </location>
</feature>
<proteinExistence type="inferred from homology"/>
<feature type="active site" description="Charge relay system" evidence="3">
    <location>
        <position position="428"/>
    </location>
</feature>
<sequence>MTTSPELPDPSSAPDLSGGPVVETSLGPLRGVREDGLAVFRGVPYAAPPTGALRWRPAAPHPGWTEVRDASAYGPSAPTLYFEDPILGGHSLPPFDEDCLTLNVWTPAADGRKRPVLVWLHGGGFVSGSGNLPIYAGDTFARDGDLVVVSVSYRIGALGYLYLGAEDGTDAGNFWITDQIAALRWVQANIEAFGGDPDNVTVAGQSGGAFSTAAIAARPEGAGLFHRMILQSPPLGLTLPTPDESLATTKLFMDVAGVDSVAALRELPWERLVEATMGMFMATGRLGHWRVPFLPVLDGVTLTEHPLAALSAPTDATASVDILLGWTRDEATFAFALDPGTAAADAAQADARFAESFGSRGAELRARYARERPGATPGQTVADLTTDEFFRAPGVELAEARGVSPHPAWIYQFDYGTPAYDGILGAAHCLELPFTFRNPDRWTHAPFVAGIDADTYDTLGTAMHDAWIAFVRSGDPNHAGIPTWQRYTTEIRTAMHFGEITEPSDAPIGPLPGELDS</sequence>
<dbReference type="Proteomes" id="UP001165378">
    <property type="component" value="Unassembled WGS sequence"/>
</dbReference>
<keyword evidence="2 4" id="KW-0378">Hydrolase</keyword>
<evidence type="ECO:0000256" key="5">
    <source>
        <dbReference type="SAM" id="MobiDB-lite"/>
    </source>
</evidence>
<accession>A0AA41PWT8</accession>
<dbReference type="InterPro" id="IPR019826">
    <property type="entry name" value="Carboxylesterase_B_AS"/>
</dbReference>
<dbReference type="GO" id="GO:0004104">
    <property type="term" value="F:cholinesterase activity"/>
    <property type="evidence" value="ECO:0007669"/>
    <property type="project" value="InterPro"/>
</dbReference>
<protein>
    <recommendedName>
        <fullName evidence="4">Carboxylic ester hydrolase</fullName>
        <ecNumber evidence="4">3.1.1.-</ecNumber>
    </recommendedName>
</protein>
<dbReference type="PROSITE" id="PS00122">
    <property type="entry name" value="CARBOXYLESTERASE_B_1"/>
    <property type="match status" value="1"/>
</dbReference>
<dbReference type="InterPro" id="IPR002018">
    <property type="entry name" value="CarbesteraseB"/>
</dbReference>
<dbReference type="AlphaFoldDB" id="A0AA41PWT8"/>
<dbReference type="EMBL" id="JAKFHA010000003">
    <property type="protein sequence ID" value="MCF2527320.1"/>
    <property type="molecule type" value="Genomic_DNA"/>
</dbReference>